<dbReference type="AlphaFoldDB" id="A0A5C4JSJ7"/>
<reference evidence="1 2" key="1">
    <citation type="submission" date="2019-05" db="EMBL/GenBank/DDBJ databases">
        <authorList>
            <person name="Lee S.D."/>
        </authorList>
    </citation>
    <scope>NUCLEOTIDE SEQUENCE [LARGE SCALE GENOMIC DNA]</scope>
    <source>
        <strain evidence="1 2">GH2-6</strain>
    </source>
</reference>
<dbReference type="RefSeq" id="WP_138747850.1">
    <property type="nucleotide sequence ID" value="NZ_VCLB01000004.1"/>
</dbReference>
<evidence type="ECO:0000313" key="2">
    <source>
        <dbReference type="Proteomes" id="UP000307874"/>
    </source>
</evidence>
<proteinExistence type="predicted"/>
<comment type="caution">
    <text evidence="1">The sequence shown here is derived from an EMBL/GenBank/DDBJ whole genome shotgun (WGS) entry which is preliminary data.</text>
</comment>
<accession>A0A5C4JSJ7</accession>
<dbReference type="EMBL" id="VCLB01000004">
    <property type="protein sequence ID" value="TNB48141.1"/>
    <property type="molecule type" value="Genomic_DNA"/>
</dbReference>
<reference evidence="1 2" key="2">
    <citation type="submission" date="2019-06" db="EMBL/GenBank/DDBJ databases">
        <title>Martelella lutilitoris sp. nov., isolated from a tidal mudflat.</title>
        <authorList>
            <person name="Kim Y.-J."/>
        </authorList>
    </citation>
    <scope>NUCLEOTIDE SEQUENCE [LARGE SCALE GENOMIC DNA]</scope>
    <source>
        <strain evidence="1 2">GH2-6</strain>
    </source>
</reference>
<gene>
    <name evidence="1" type="ORF">FF124_07310</name>
</gene>
<evidence type="ECO:0000313" key="1">
    <source>
        <dbReference type="EMBL" id="TNB48141.1"/>
    </source>
</evidence>
<name>A0A5C4JSJ7_9HYPH</name>
<sequence>MGVIALVFLAVLTLLGGAFSNILAEEFRAWNPWIVRRVKSLAVGTLPLELRERYDEEWDAYLAEIPGHLGGVDGLPQFEEMGFPG</sequence>
<evidence type="ECO:0008006" key="3">
    <source>
        <dbReference type="Google" id="ProtNLM"/>
    </source>
</evidence>
<dbReference type="Proteomes" id="UP000307874">
    <property type="component" value="Unassembled WGS sequence"/>
</dbReference>
<organism evidence="1 2">
    <name type="scientific">Martelella lutilitoris</name>
    <dbReference type="NCBI Taxonomy" id="2583532"/>
    <lineage>
        <taxon>Bacteria</taxon>
        <taxon>Pseudomonadati</taxon>
        <taxon>Pseudomonadota</taxon>
        <taxon>Alphaproteobacteria</taxon>
        <taxon>Hyphomicrobiales</taxon>
        <taxon>Aurantimonadaceae</taxon>
        <taxon>Martelella</taxon>
    </lineage>
</organism>
<keyword evidence="2" id="KW-1185">Reference proteome</keyword>
<protein>
    <recommendedName>
        <fullName evidence="3">ABC transporter permease</fullName>
    </recommendedName>
</protein>
<dbReference type="OrthoDB" id="3400600at2"/>